<protein>
    <submittedName>
        <fullName evidence="1">Uncharacterized protein</fullName>
    </submittedName>
</protein>
<name>A0AAW1MJA0_POPJA</name>
<accession>A0AAW1MJA0</accession>
<dbReference type="Proteomes" id="UP001458880">
    <property type="component" value="Unassembled WGS sequence"/>
</dbReference>
<proteinExistence type="predicted"/>
<dbReference type="EMBL" id="JASPKY010000042">
    <property type="protein sequence ID" value="KAK9746139.1"/>
    <property type="molecule type" value="Genomic_DNA"/>
</dbReference>
<organism evidence="1 2">
    <name type="scientific">Popillia japonica</name>
    <name type="common">Japanese beetle</name>
    <dbReference type="NCBI Taxonomy" id="7064"/>
    <lineage>
        <taxon>Eukaryota</taxon>
        <taxon>Metazoa</taxon>
        <taxon>Ecdysozoa</taxon>
        <taxon>Arthropoda</taxon>
        <taxon>Hexapoda</taxon>
        <taxon>Insecta</taxon>
        <taxon>Pterygota</taxon>
        <taxon>Neoptera</taxon>
        <taxon>Endopterygota</taxon>
        <taxon>Coleoptera</taxon>
        <taxon>Polyphaga</taxon>
        <taxon>Scarabaeiformia</taxon>
        <taxon>Scarabaeidae</taxon>
        <taxon>Rutelinae</taxon>
        <taxon>Popillia</taxon>
    </lineage>
</organism>
<comment type="caution">
    <text evidence="1">The sequence shown here is derived from an EMBL/GenBank/DDBJ whole genome shotgun (WGS) entry which is preliminary data.</text>
</comment>
<evidence type="ECO:0000313" key="2">
    <source>
        <dbReference type="Proteomes" id="UP001458880"/>
    </source>
</evidence>
<gene>
    <name evidence="1" type="ORF">QE152_g6361</name>
</gene>
<keyword evidence="2" id="KW-1185">Reference proteome</keyword>
<reference evidence="1 2" key="1">
    <citation type="journal article" date="2024" name="BMC Genomics">
        <title>De novo assembly and annotation of Popillia japonica's genome with initial clues to its potential as an invasive pest.</title>
        <authorList>
            <person name="Cucini C."/>
            <person name="Boschi S."/>
            <person name="Funari R."/>
            <person name="Cardaioli E."/>
            <person name="Iannotti N."/>
            <person name="Marturano G."/>
            <person name="Paoli F."/>
            <person name="Bruttini M."/>
            <person name="Carapelli A."/>
            <person name="Frati F."/>
            <person name="Nardi F."/>
        </authorList>
    </citation>
    <scope>NUCLEOTIDE SEQUENCE [LARGE SCALE GENOMIC DNA]</scope>
    <source>
        <strain evidence="1">DMR45628</strain>
    </source>
</reference>
<sequence>MLDLFGGDVVVLRFSRCLLASCFTIPFYFADTLSLYFIHSQNSFGRFSPMESFTKRKSHQLDGLELRRACENFLTTEIMEMRNLTATQSGLKETDALLPKTSSKRSGEYGWCLRDIANMIVSQPTAEIETPLEKPQPIEQETKDNESDVKRQYRWSIRNMTNVMTIQPKTKIETLPEKINPTENNEDNLEKECVYLVETKFLGKAISAEEEALIRSRLAAEEETQEIRKNNIKEDDSDVRDIIVDILWESIIAINASASESSGTKRKTVQVGNDGGRGWISNFPLELRNELFDAEMSLLILCDHNRWRELEHLTDDYTRLEYRQQYSW</sequence>
<evidence type="ECO:0000313" key="1">
    <source>
        <dbReference type="EMBL" id="KAK9746139.1"/>
    </source>
</evidence>
<dbReference type="AlphaFoldDB" id="A0AAW1MJA0"/>